<evidence type="ECO:0000259" key="5">
    <source>
        <dbReference type="PROSITE" id="PS50931"/>
    </source>
</evidence>
<gene>
    <name evidence="6" type="ORF">SAMN05428946_1158</name>
</gene>
<dbReference type="InterPro" id="IPR036390">
    <property type="entry name" value="WH_DNA-bd_sf"/>
</dbReference>
<dbReference type="GO" id="GO:0005829">
    <property type="term" value="C:cytosol"/>
    <property type="evidence" value="ECO:0007669"/>
    <property type="project" value="TreeGrafter"/>
</dbReference>
<feature type="domain" description="HTH lysR-type" evidence="5">
    <location>
        <begin position="1"/>
        <end position="58"/>
    </location>
</feature>
<keyword evidence="3 6" id="KW-0238">DNA-binding</keyword>
<dbReference type="InterPro" id="IPR000847">
    <property type="entry name" value="LysR_HTH_N"/>
</dbReference>
<keyword evidence="7" id="KW-1185">Reference proteome</keyword>
<dbReference type="PROSITE" id="PS50931">
    <property type="entry name" value="HTH_LYSR"/>
    <property type="match status" value="1"/>
</dbReference>
<dbReference type="OrthoDB" id="9803735at2"/>
<dbReference type="CDD" id="cd05466">
    <property type="entry name" value="PBP2_LTTR_substrate"/>
    <property type="match status" value="1"/>
</dbReference>
<evidence type="ECO:0000256" key="1">
    <source>
        <dbReference type="ARBA" id="ARBA00009437"/>
    </source>
</evidence>
<dbReference type="FunFam" id="1.10.10.10:FF:000001">
    <property type="entry name" value="LysR family transcriptional regulator"/>
    <property type="match status" value="1"/>
</dbReference>
<dbReference type="InterPro" id="IPR036388">
    <property type="entry name" value="WH-like_DNA-bd_sf"/>
</dbReference>
<evidence type="ECO:0000313" key="7">
    <source>
        <dbReference type="Proteomes" id="UP000187550"/>
    </source>
</evidence>
<keyword evidence="2" id="KW-0805">Transcription regulation</keyword>
<dbReference type="EMBL" id="FTPL01000001">
    <property type="protein sequence ID" value="SIT75388.1"/>
    <property type="molecule type" value="Genomic_DNA"/>
</dbReference>
<dbReference type="InterPro" id="IPR050950">
    <property type="entry name" value="HTH-type_LysR_regulators"/>
</dbReference>
<dbReference type="Gene3D" id="3.40.190.290">
    <property type="match status" value="1"/>
</dbReference>
<dbReference type="SUPFAM" id="SSF53850">
    <property type="entry name" value="Periplasmic binding protein-like II"/>
    <property type="match status" value="1"/>
</dbReference>
<keyword evidence="4" id="KW-0804">Transcription</keyword>
<dbReference type="Proteomes" id="UP000187550">
    <property type="component" value="Unassembled WGS sequence"/>
</dbReference>
<dbReference type="PANTHER" id="PTHR30419">
    <property type="entry name" value="HTH-TYPE TRANSCRIPTIONAL REGULATOR YBHD"/>
    <property type="match status" value="1"/>
</dbReference>
<proteinExistence type="inferred from homology"/>
<dbReference type="PANTHER" id="PTHR30419:SF28">
    <property type="entry name" value="HTH-TYPE TRANSCRIPTIONAL REGULATOR BSDA"/>
    <property type="match status" value="1"/>
</dbReference>
<protein>
    <submittedName>
        <fullName evidence="6">DNA-binding transcriptional regulator, LysR family</fullName>
    </submittedName>
</protein>
<reference evidence="7" key="1">
    <citation type="submission" date="2017-01" db="EMBL/GenBank/DDBJ databases">
        <authorList>
            <person name="Varghese N."/>
            <person name="Submissions S."/>
        </authorList>
    </citation>
    <scope>NUCLEOTIDE SEQUENCE [LARGE SCALE GENOMIC DNA]</scope>
    <source>
        <strain evidence="7">MNA4</strain>
    </source>
</reference>
<accession>A0A1U7PL01</accession>
<name>A0A1U7PL01_9BACI</name>
<evidence type="ECO:0000313" key="6">
    <source>
        <dbReference type="EMBL" id="SIT75388.1"/>
    </source>
</evidence>
<dbReference type="Pfam" id="PF03466">
    <property type="entry name" value="LysR_substrate"/>
    <property type="match status" value="1"/>
</dbReference>
<evidence type="ECO:0000256" key="4">
    <source>
        <dbReference type="ARBA" id="ARBA00023163"/>
    </source>
</evidence>
<comment type="similarity">
    <text evidence="1">Belongs to the LysR transcriptional regulatory family.</text>
</comment>
<evidence type="ECO:0000256" key="2">
    <source>
        <dbReference type="ARBA" id="ARBA00023015"/>
    </source>
</evidence>
<dbReference type="GO" id="GO:0003677">
    <property type="term" value="F:DNA binding"/>
    <property type="evidence" value="ECO:0007669"/>
    <property type="project" value="UniProtKB-KW"/>
</dbReference>
<evidence type="ECO:0000256" key="3">
    <source>
        <dbReference type="ARBA" id="ARBA00023125"/>
    </source>
</evidence>
<dbReference type="Pfam" id="PF00126">
    <property type="entry name" value="HTH_1"/>
    <property type="match status" value="1"/>
</dbReference>
<dbReference type="SUPFAM" id="SSF46785">
    <property type="entry name" value="Winged helix' DNA-binding domain"/>
    <property type="match status" value="1"/>
</dbReference>
<dbReference type="AlphaFoldDB" id="A0A1U7PL01"/>
<dbReference type="PRINTS" id="PR00039">
    <property type="entry name" value="HTHLYSR"/>
</dbReference>
<dbReference type="InterPro" id="IPR005119">
    <property type="entry name" value="LysR_subst-bd"/>
</dbReference>
<sequence length="293" mass="33690">MDLRQMEYFVTVVQHRNFSKAAAALHISQPSLSKAIRNMEAELGTRLLERTTRDFRLTDAGTLLFNRALPVLRQMDVIMKEMGESISGSRTEILVGVIESAHKWFTEVMAAHKEVYPHNTFTVVDTLYDKTVMEALLQYDVHAVVTNQEIKNDQIEAIPLYEESFLAVYLQGHEIGRLETVRLEDICRFPLVLGMPSFKTRQQIMDAFKDAGQTPKVEYQIERFEMVKKVVENGLGVALLPEKYVSGNLPEELAGRKVDDPRLTRTVYFCFVKARYFPAPVKSFFERIVDKFE</sequence>
<dbReference type="GO" id="GO:0003700">
    <property type="term" value="F:DNA-binding transcription factor activity"/>
    <property type="evidence" value="ECO:0007669"/>
    <property type="project" value="InterPro"/>
</dbReference>
<dbReference type="Gene3D" id="1.10.10.10">
    <property type="entry name" value="Winged helix-like DNA-binding domain superfamily/Winged helix DNA-binding domain"/>
    <property type="match status" value="1"/>
</dbReference>
<dbReference type="RefSeq" id="WP_076757359.1">
    <property type="nucleotide sequence ID" value="NZ_FTPL01000001.1"/>
</dbReference>
<organism evidence="6 7">
    <name type="scientific">Edaphobacillus lindanitolerans</name>
    <dbReference type="NCBI Taxonomy" id="550447"/>
    <lineage>
        <taxon>Bacteria</taxon>
        <taxon>Bacillati</taxon>
        <taxon>Bacillota</taxon>
        <taxon>Bacilli</taxon>
        <taxon>Bacillales</taxon>
        <taxon>Bacillaceae</taxon>
        <taxon>Edaphobacillus</taxon>
    </lineage>
</organism>
<dbReference type="STRING" id="550447.SAMN05428946_1158"/>